<protein>
    <submittedName>
        <fullName evidence="1">Uncharacterized protein</fullName>
    </submittedName>
</protein>
<reference evidence="1 2" key="1">
    <citation type="submission" date="2016-06" db="EMBL/GenBank/DDBJ databases">
        <title>Complete genome sequence of a deep-branching marine Gamma Proteobacterium Woeseia oceani type strain XK5.</title>
        <authorList>
            <person name="Mu D."/>
            <person name="Du Z."/>
        </authorList>
    </citation>
    <scope>NUCLEOTIDE SEQUENCE [LARGE SCALE GENOMIC DNA]</scope>
    <source>
        <strain evidence="1 2">XK5</strain>
    </source>
</reference>
<gene>
    <name evidence="1" type="ORF">BA177_12335</name>
</gene>
<dbReference type="Proteomes" id="UP000092695">
    <property type="component" value="Chromosome"/>
</dbReference>
<dbReference type="STRING" id="1548547.BA177_12335"/>
<accession>A0A193LHL6</accession>
<dbReference type="RefSeq" id="WP_068616628.1">
    <property type="nucleotide sequence ID" value="NZ_CP016268.1"/>
</dbReference>
<sequence length="63" mass="7017">MDLWAVLEERIKQHGVRVGERLEMLARLKGDHETGGTAIVEDKDSLVCRVDEAAACLKDVLRA</sequence>
<evidence type="ECO:0000313" key="1">
    <source>
        <dbReference type="EMBL" id="ANO51884.1"/>
    </source>
</evidence>
<keyword evidence="2" id="KW-1185">Reference proteome</keyword>
<name>A0A193LHL6_9GAMM</name>
<proteinExistence type="predicted"/>
<evidence type="ECO:0000313" key="2">
    <source>
        <dbReference type="Proteomes" id="UP000092695"/>
    </source>
</evidence>
<dbReference type="AlphaFoldDB" id="A0A193LHL6"/>
<dbReference type="KEGG" id="woc:BA177_12335"/>
<dbReference type="EMBL" id="CP016268">
    <property type="protein sequence ID" value="ANO51884.1"/>
    <property type="molecule type" value="Genomic_DNA"/>
</dbReference>
<organism evidence="1 2">
    <name type="scientific">Woeseia oceani</name>
    <dbReference type="NCBI Taxonomy" id="1548547"/>
    <lineage>
        <taxon>Bacteria</taxon>
        <taxon>Pseudomonadati</taxon>
        <taxon>Pseudomonadota</taxon>
        <taxon>Gammaproteobacteria</taxon>
        <taxon>Woeseiales</taxon>
        <taxon>Woeseiaceae</taxon>
        <taxon>Woeseia</taxon>
    </lineage>
</organism>